<comment type="similarity">
    <text evidence="1 2">Belongs to the DXO/Dom3Z family.</text>
</comment>
<dbReference type="Pfam" id="PF08652">
    <property type="entry name" value="RAI1"/>
    <property type="match status" value="1"/>
</dbReference>
<keyword evidence="2" id="KW-0378">Hydrolase</keyword>
<feature type="non-terminal residue" evidence="4">
    <location>
        <position position="1"/>
    </location>
</feature>
<dbReference type="AlphaFoldDB" id="A0AAN5D2M7"/>
<evidence type="ECO:0000256" key="1">
    <source>
        <dbReference type="ARBA" id="ARBA00006562"/>
    </source>
</evidence>
<keyword evidence="2" id="KW-0540">Nuclease</keyword>
<keyword evidence="5" id="KW-1185">Reference proteome</keyword>
<comment type="subcellular location">
    <subcellularLocation>
        <location evidence="2">Nucleus</location>
    </subcellularLocation>
</comment>
<accession>A0AAN5D2M7</accession>
<dbReference type="GO" id="GO:0000166">
    <property type="term" value="F:nucleotide binding"/>
    <property type="evidence" value="ECO:0007669"/>
    <property type="project" value="UniProtKB-KW"/>
</dbReference>
<gene>
    <name evidence="4" type="ORF">PMAYCL1PPCAC_24865</name>
</gene>
<organism evidence="4 5">
    <name type="scientific">Pristionchus mayeri</name>
    <dbReference type="NCBI Taxonomy" id="1317129"/>
    <lineage>
        <taxon>Eukaryota</taxon>
        <taxon>Metazoa</taxon>
        <taxon>Ecdysozoa</taxon>
        <taxon>Nematoda</taxon>
        <taxon>Chromadorea</taxon>
        <taxon>Rhabditida</taxon>
        <taxon>Rhabditina</taxon>
        <taxon>Diplogasteromorpha</taxon>
        <taxon>Diplogasteroidea</taxon>
        <taxon>Neodiplogasteridae</taxon>
        <taxon>Pristionchus</taxon>
    </lineage>
</organism>
<keyword evidence="2" id="KW-0539">Nucleus</keyword>
<keyword evidence="2" id="KW-0694">RNA-binding</keyword>
<dbReference type="GO" id="GO:0000956">
    <property type="term" value="P:nuclear-transcribed mRNA catabolic process"/>
    <property type="evidence" value="ECO:0007669"/>
    <property type="project" value="TreeGrafter"/>
</dbReference>
<dbReference type="GO" id="GO:0110155">
    <property type="term" value="P:NAD-cap decapping"/>
    <property type="evidence" value="ECO:0007669"/>
    <property type="project" value="TreeGrafter"/>
</dbReference>
<dbReference type="GO" id="GO:0034353">
    <property type="term" value="F:mRNA 5'-diphosphatase activity"/>
    <property type="evidence" value="ECO:0007669"/>
    <property type="project" value="TreeGrafter"/>
</dbReference>
<feature type="domain" description="RAI1-like" evidence="3">
    <location>
        <begin position="28"/>
        <end position="347"/>
    </location>
</feature>
<comment type="cofactor">
    <cofactor evidence="2">
        <name>a divalent metal cation</name>
        <dbReference type="ChEBI" id="CHEBI:60240"/>
    </cofactor>
</comment>
<keyword evidence="2" id="KW-0547">Nucleotide-binding</keyword>
<dbReference type="InterPro" id="IPR013961">
    <property type="entry name" value="RAI1"/>
</dbReference>
<evidence type="ECO:0000313" key="5">
    <source>
        <dbReference type="Proteomes" id="UP001328107"/>
    </source>
</evidence>
<dbReference type="GO" id="GO:0004518">
    <property type="term" value="F:nuclease activity"/>
    <property type="evidence" value="ECO:0007669"/>
    <property type="project" value="UniProtKB-KW"/>
</dbReference>
<reference evidence="5" key="1">
    <citation type="submission" date="2022-10" db="EMBL/GenBank/DDBJ databases">
        <title>Genome assembly of Pristionchus species.</title>
        <authorList>
            <person name="Yoshida K."/>
            <person name="Sommer R.J."/>
        </authorList>
    </citation>
    <scope>NUCLEOTIDE SEQUENCE [LARGE SCALE GENOMIC DNA]</scope>
    <source>
        <strain evidence="5">RS5460</strain>
    </source>
</reference>
<evidence type="ECO:0000259" key="3">
    <source>
        <dbReference type="Pfam" id="PF08652"/>
    </source>
</evidence>
<dbReference type="GO" id="GO:0005829">
    <property type="term" value="C:cytosol"/>
    <property type="evidence" value="ECO:0007669"/>
    <property type="project" value="TreeGrafter"/>
</dbReference>
<comment type="function">
    <text evidence="2">Decapping enzyme for NAD-capped RNAs: specifically hydrolyzes the nicotinamide adenine dinucleotide (NAD) cap from a subset of RNAs by removing the entire NAD moiety from the 5'-end of an NAD-capped RNA.</text>
</comment>
<dbReference type="GO" id="GO:0046872">
    <property type="term" value="F:metal ion binding"/>
    <property type="evidence" value="ECO:0007669"/>
    <property type="project" value="UniProtKB-KW"/>
</dbReference>
<dbReference type="GO" id="GO:0005634">
    <property type="term" value="C:nucleus"/>
    <property type="evidence" value="ECO:0007669"/>
    <property type="project" value="UniProtKB-SubCell"/>
</dbReference>
<dbReference type="Proteomes" id="UP001328107">
    <property type="component" value="Unassembled WGS sequence"/>
</dbReference>
<evidence type="ECO:0000313" key="4">
    <source>
        <dbReference type="EMBL" id="GMR54670.1"/>
    </source>
</evidence>
<sequence length="391" mass="44498">PVKMAFRSFPVEKQDYERRSGKVTNQRPISQYSVTIDREVKNDRSNAKYLVEQNIRNGVYFDLSLGLKTFVDKGVTLENEPYLTPLCKWAISQPGATIKEVFGGAEFASWRSTLQRIGMTVLNNPWNKFPTGQDAWTIVAQEFGGVILISEESREHDGELRDIASYSSFKFKQFMTTDRPDGRPDTTSPVDNRSTFEMMVRTDLVDGDNKLLLCCGTEVDALRRGVVPIEFKTAWDGTETGFFRDVVTVMQSELVGVQSIVTGVKKGDIRYEMIYVHKVVEKQVHDIKWKNNIMEAVGQSYSFLFDLLTRVKKFLTDHSACEVSFDPTMQQVVIKSISRLDAKKNGHGVTDEFLARLNILPDRSSTSNPLDSTRKAMQEFNLSKAFSYRRI</sequence>
<dbReference type="InterPro" id="IPR039039">
    <property type="entry name" value="RAI1-like_fam"/>
</dbReference>
<dbReference type="PANTHER" id="PTHR12395">
    <property type="entry name" value="DOM-3 RELATED"/>
    <property type="match status" value="1"/>
</dbReference>
<comment type="caution">
    <text evidence="4">The sequence shown here is derived from an EMBL/GenBank/DDBJ whole genome shotgun (WGS) entry which is preliminary data.</text>
</comment>
<name>A0AAN5D2M7_9BILA</name>
<dbReference type="EMBL" id="BTRK01000005">
    <property type="protein sequence ID" value="GMR54670.1"/>
    <property type="molecule type" value="Genomic_DNA"/>
</dbReference>
<protein>
    <recommendedName>
        <fullName evidence="2">Decapping nuclease</fullName>
        <ecNumber evidence="2">3.6.1.-</ecNumber>
    </recommendedName>
</protein>
<proteinExistence type="inferred from homology"/>
<keyword evidence="2" id="KW-0479">Metal-binding</keyword>
<dbReference type="EC" id="3.6.1.-" evidence="2"/>
<dbReference type="PANTHER" id="PTHR12395:SF9">
    <property type="entry name" value="DECAPPING AND EXORIBONUCLEASE PROTEIN"/>
    <property type="match status" value="1"/>
</dbReference>
<dbReference type="GO" id="GO:0003723">
    <property type="term" value="F:RNA binding"/>
    <property type="evidence" value="ECO:0007669"/>
    <property type="project" value="UniProtKB-KW"/>
</dbReference>
<evidence type="ECO:0000256" key="2">
    <source>
        <dbReference type="RuleBase" id="RU367113"/>
    </source>
</evidence>